<gene>
    <name evidence="1" type="ORF">LSH36_397g00000</name>
</gene>
<keyword evidence="2" id="KW-1185">Reference proteome</keyword>
<proteinExistence type="predicted"/>
<protein>
    <submittedName>
        <fullName evidence="1">Uncharacterized protein</fullName>
    </submittedName>
</protein>
<organism evidence="1 2">
    <name type="scientific">Paralvinella palmiformis</name>
    <dbReference type="NCBI Taxonomy" id="53620"/>
    <lineage>
        <taxon>Eukaryota</taxon>
        <taxon>Metazoa</taxon>
        <taxon>Spiralia</taxon>
        <taxon>Lophotrochozoa</taxon>
        <taxon>Annelida</taxon>
        <taxon>Polychaeta</taxon>
        <taxon>Sedentaria</taxon>
        <taxon>Canalipalpata</taxon>
        <taxon>Terebellida</taxon>
        <taxon>Terebelliformia</taxon>
        <taxon>Alvinellidae</taxon>
        <taxon>Paralvinella</taxon>
    </lineage>
</organism>
<sequence>MNPAGVITVSAVRPNPVYMATGPRSTSPPPIQVEDQLPLPEPVVKPKPLIQQQPQPGKQQNVIILIDRRPSQPFMTTGPMATSVAVPVMTRAPSAGTPVVVMPAAQPAATANPLTIMAPAPVQTQRK</sequence>
<accession>A0AAD9JD95</accession>
<dbReference type="EMBL" id="JAODUP010000397">
    <property type="protein sequence ID" value="KAK2150632.1"/>
    <property type="molecule type" value="Genomic_DNA"/>
</dbReference>
<name>A0AAD9JD95_9ANNE</name>
<comment type="caution">
    <text evidence="1">The sequence shown here is derived from an EMBL/GenBank/DDBJ whole genome shotgun (WGS) entry which is preliminary data.</text>
</comment>
<evidence type="ECO:0000313" key="2">
    <source>
        <dbReference type="Proteomes" id="UP001208570"/>
    </source>
</evidence>
<dbReference type="Proteomes" id="UP001208570">
    <property type="component" value="Unassembled WGS sequence"/>
</dbReference>
<evidence type="ECO:0000313" key="1">
    <source>
        <dbReference type="EMBL" id="KAK2150632.1"/>
    </source>
</evidence>
<dbReference type="AlphaFoldDB" id="A0AAD9JD95"/>
<reference evidence="1" key="1">
    <citation type="journal article" date="2023" name="Mol. Biol. Evol.">
        <title>Third-Generation Sequencing Reveals the Adaptive Role of the Epigenome in Three Deep-Sea Polychaetes.</title>
        <authorList>
            <person name="Perez M."/>
            <person name="Aroh O."/>
            <person name="Sun Y."/>
            <person name="Lan Y."/>
            <person name="Juniper S.K."/>
            <person name="Young C.R."/>
            <person name="Angers B."/>
            <person name="Qian P.Y."/>
        </authorList>
    </citation>
    <scope>NUCLEOTIDE SEQUENCE</scope>
    <source>
        <strain evidence="1">P08H-3</strain>
    </source>
</reference>